<dbReference type="EMBL" id="SDOX01000021">
    <property type="protein sequence ID" value="TFJ83555.1"/>
    <property type="molecule type" value="Genomic_DNA"/>
</dbReference>
<comment type="caution">
    <text evidence="2">The sequence shown here is derived from an EMBL/GenBank/DDBJ whole genome shotgun (WGS) entry which is preliminary data.</text>
</comment>
<gene>
    <name evidence="2" type="ORF">NSK_004661</name>
</gene>
<feature type="transmembrane region" description="Helical" evidence="1">
    <location>
        <begin position="195"/>
        <end position="213"/>
    </location>
</feature>
<evidence type="ECO:0000313" key="2">
    <source>
        <dbReference type="EMBL" id="TFJ83555.1"/>
    </source>
</evidence>
<evidence type="ECO:0008006" key="4">
    <source>
        <dbReference type="Google" id="ProtNLM"/>
    </source>
</evidence>
<feature type="transmembrane region" description="Helical" evidence="1">
    <location>
        <begin position="123"/>
        <end position="144"/>
    </location>
</feature>
<organism evidence="2 3">
    <name type="scientific">Nannochloropsis salina CCMP1776</name>
    <dbReference type="NCBI Taxonomy" id="1027361"/>
    <lineage>
        <taxon>Eukaryota</taxon>
        <taxon>Sar</taxon>
        <taxon>Stramenopiles</taxon>
        <taxon>Ochrophyta</taxon>
        <taxon>Eustigmatophyceae</taxon>
        <taxon>Eustigmatales</taxon>
        <taxon>Monodopsidaceae</taxon>
        <taxon>Microchloropsis</taxon>
        <taxon>Microchloropsis salina</taxon>
    </lineage>
</organism>
<evidence type="ECO:0000313" key="3">
    <source>
        <dbReference type="Proteomes" id="UP000355283"/>
    </source>
</evidence>
<dbReference type="AlphaFoldDB" id="A0A4D9D278"/>
<protein>
    <recommendedName>
        <fullName evidence="4">EamA domain-containing protein</fullName>
    </recommendedName>
</protein>
<accession>A0A4D9D278</accession>
<reference evidence="2 3" key="1">
    <citation type="submission" date="2019-01" db="EMBL/GenBank/DDBJ databases">
        <title>Nuclear Genome Assembly of the Microalgal Biofuel strain Nannochloropsis salina CCMP1776.</title>
        <authorList>
            <person name="Hovde B."/>
        </authorList>
    </citation>
    <scope>NUCLEOTIDE SEQUENCE [LARGE SCALE GENOMIC DNA]</scope>
    <source>
        <strain evidence="2 3">CCMP1776</strain>
    </source>
</reference>
<dbReference type="GO" id="GO:0016020">
    <property type="term" value="C:membrane"/>
    <property type="evidence" value="ECO:0007669"/>
    <property type="project" value="TreeGrafter"/>
</dbReference>
<feature type="transmembrane region" description="Helical" evidence="1">
    <location>
        <begin position="89"/>
        <end position="111"/>
    </location>
</feature>
<dbReference type="Proteomes" id="UP000355283">
    <property type="component" value="Unassembled WGS sequence"/>
</dbReference>
<dbReference type="PANTHER" id="PTHR13146:SF3">
    <property type="entry name" value="EAMA DOMAIN-CONTAINING PROTEIN"/>
    <property type="match status" value="1"/>
</dbReference>
<sequence length="433" mass="48191">MAKGHTTLGCDGPGMSAFLMGLFTGTFSSITIKVAYQMTSVGADGTRKPFEKPLTTTFLMFMAMAMALPAMRVYARLYPPSPSDEPKPLNWRLCLLVLAPSLFDLVGTAFAKAFVLKDHLAPHMWLGVSINLVAMMLVASTTFFDHENTIDNRDPRVGIGFILLSCLVQGTQYVFEEKVMTVESLPPMVLVGLEGLWGMTLMLFVVFPSAYYLPGTDEGGSMENVFDSLAMIRNSAPLQAVLLIFFLTVACYNIFAIYVTHFLSSVWHAILDNFRPISVWVRTTVNSGTLSPEQLKSRYSLSSGTDLIIYYVFTYGRFGEAWTVYSWLQFGGMLLLFFGTAVYNGSVPWLLFPSYAGYERVEAGTEEDKGDARIRAQSIEDFAPVIRTDRSMTALIPGSFESEEPLSTERLVQIMLRVDWHPPIKGVQEDGRI</sequence>
<feature type="transmembrane region" description="Helical" evidence="1">
    <location>
        <begin position="240"/>
        <end position="259"/>
    </location>
</feature>
<name>A0A4D9D278_9STRA</name>
<keyword evidence="3" id="KW-1185">Reference proteome</keyword>
<feature type="transmembrane region" description="Helical" evidence="1">
    <location>
        <begin position="327"/>
        <end position="352"/>
    </location>
</feature>
<dbReference type="OrthoDB" id="300580at2759"/>
<evidence type="ECO:0000256" key="1">
    <source>
        <dbReference type="SAM" id="Phobius"/>
    </source>
</evidence>
<feature type="transmembrane region" description="Helical" evidence="1">
    <location>
        <begin position="56"/>
        <end position="77"/>
    </location>
</feature>
<feature type="transmembrane region" description="Helical" evidence="1">
    <location>
        <begin position="156"/>
        <end position="175"/>
    </location>
</feature>
<feature type="transmembrane region" description="Helical" evidence="1">
    <location>
        <begin position="12"/>
        <end position="36"/>
    </location>
</feature>
<keyword evidence="1" id="KW-0472">Membrane</keyword>
<keyword evidence="1" id="KW-1133">Transmembrane helix</keyword>
<keyword evidence="1" id="KW-0812">Transmembrane</keyword>
<dbReference type="PANTHER" id="PTHR13146">
    <property type="match status" value="1"/>
</dbReference>
<proteinExistence type="predicted"/>